<gene>
    <name evidence="1" type="ORF">BU26DRAFT_601168</name>
</gene>
<sequence>MPYPADSGFYVFPYFKKGSICAGAVTGILALAGKCPPGTFLKLAAYTNSFSLTVSVAQWYAFRDVRKANFTRAAVEPKPAKLWENSDGWTVDDAALQMCAIGILAALRKKTFPGVTGWKRYFGIASTMSAVRFSGALWAFHTSTHPRFANSRQQVLLRDQELRSLAHDEKFTASLSPLGKWYLSHFAHDEQQPSAQQPTVQPCMATFPLPFNNTPVEGPDLKDGMRVYQQSPDVTGTVALQEHMDHLDKLSTELAIELDYVWQHLAKKEHSLYQMSATDETEDIARRELQLLNSIAQTLWLQRAWFEFYLADARKSYGQLMQRRSGHHEPWTPAQRDEYGVD</sequence>
<proteinExistence type="predicted"/>
<organism evidence="1 2">
    <name type="scientific">Trematosphaeria pertusa</name>
    <dbReference type="NCBI Taxonomy" id="390896"/>
    <lineage>
        <taxon>Eukaryota</taxon>
        <taxon>Fungi</taxon>
        <taxon>Dikarya</taxon>
        <taxon>Ascomycota</taxon>
        <taxon>Pezizomycotina</taxon>
        <taxon>Dothideomycetes</taxon>
        <taxon>Pleosporomycetidae</taxon>
        <taxon>Pleosporales</taxon>
        <taxon>Massarineae</taxon>
        <taxon>Trematosphaeriaceae</taxon>
        <taxon>Trematosphaeria</taxon>
    </lineage>
</organism>
<dbReference type="GeneID" id="54588576"/>
<reference evidence="1" key="1">
    <citation type="journal article" date="2020" name="Stud. Mycol.">
        <title>101 Dothideomycetes genomes: a test case for predicting lifestyles and emergence of pathogens.</title>
        <authorList>
            <person name="Haridas S."/>
            <person name="Albert R."/>
            <person name="Binder M."/>
            <person name="Bloem J."/>
            <person name="Labutti K."/>
            <person name="Salamov A."/>
            <person name="Andreopoulos B."/>
            <person name="Baker S."/>
            <person name="Barry K."/>
            <person name="Bills G."/>
            <person name="Bluhm B."/>
            <person name="Cannon C."/>
            <person name="Castanera R."/>
            <person name="Culley D."/>
            <person name="Daum C."/>
            <person name="Ezra D."/>
            <person name="Gonzalez J."/>
            <person name="Henrissat B."/>
            <person name="Kuo A."/>
            <person name="Liang C."/>
            <person name="Lipzen A."/>
            <person name="Lutzoni F."/>
            <person name="Magnuson J."/>
            <person name="Mondo S."/>
            <person name="Nolan M."/>
            <person name="Ohm R."/>
            <person name="Pangilinan J."/>
            <person name="Park H.-J."/>
            <person name="Ramirez L."/>
            <person name="Alfaro M."/>
            <person name="Sun H."/>
            <person name="Tritt A."/>
            <person name="Yoshinaga Y."/>
            <person name="Zwiers L.-H."/>
            <person name="Turgeon B."/>
            <person name="Goodwin S."/>
            <person name="Spatafora J."/>
            <person name="Crous P."/>
            <person name="Grigoriev I."/>
        </authorList>
    </citation>
    <scope>NUCLEOTIDE SEQUENCE</scope>
    <source>
        <strain evidence="1">CBS 122368</strain>
    </source>
</reference>
<evidence type="ECO:0000313" key="1">
    <source>
        <dbReference type="EMBL" id="KAF2252955.1"/>
    </source>
</evidence>
<dbReference type="RefSeq" id="XP_033687959.1">
    <property type="nucleotide sequence ID" value="XM_033835246.1"/>
</dbReference>
<dbReference type="OrthoDB" id="3915128at2759"/>
<evidence type="ECO:0000313" key="2">
    <source>
        <dbReference type="Proteomes" id="UP000800094"/>
    </source>
</evidence>
<accession>A0A6A6IQX5</accession>
<protein>
    <submittedName>
        <fullName evidence="1">Uncharacterized protein</fullName>
    </submittedName>
</protein>
<dbReference type="AlphaFoldDB" id="A0A6A6IQX5"/>
<name>A0A6A6IQX5_9PLEO</name>
<dbReference type="EMBL" id="ML987191">
    <property type="protein sequence ID" value="KAF2252955.1"/>
    <property type="molecule type" value="Genomic_DNA"/>
</dbReference>
<keyword evidence="2" id="KW-1185">Reference proteome</keyword>
<dbReference type="Proteomes" id="UP000800094">
    <property type="component" value="Unassembled WGS sequence"/>
</dbReference>